<dbReference type="Gene3D" id="3.40.30.10">
    <property type="entry name" value="Glutaredoxin"/>
    <property type="match status" value="1"/>
</dbReference>
<dbReference type="PROSITE" id="PS51352">
    <property type="entry name" value="THIOREDOXIN_2"/>
    <property type="match status" value="1"/>
</dbReference>
<evidence type="ECO:0000313" key="5">
    <source>
        <dbReference type="EMBL" id="TMU56761.1"/>
    </source>
</evidence>
<feature type="transmembrane region" description="Helical" evidence="3">
    <location>
        <begin position="12"/>
        <end position="29"/>
    </location>
</feature>
<dbReference type="Pfam" id="PF02630">
    <property type="entry name" value="SCO1-SenC"/>
    <property type="match status" value="1"/>
</dbReference>
<protein>
    <submittedName>
        <fullName evidence="5">SCO family protein</fullName>
    </submittedName>
</protein>
<comment type="similarity">
    <text evidence="1">Belongs to the SCO1/2 family.</text>
</comment>
<dbReference type="InterPro" id="IPR003782">
    <property type="entry name" value="SCO1/SenC"/>
</dbReference>
<evidence type="ECO:0000256" key="3">
    <source>
        <dbReference type="SAM" id="Phobius"/>
    </source>
</evidence>
<evidence type="ECO:0000256" key="1">
    <source>
        <dbReference type="ARBA" id="ARBA00010996"/>
    </source>
</evidence>
<dbReference type="Proteomes" id="UP000751614">
    <property type="component" value="Unassembled WGS sequence"/>
</dbReference>
<dbReference type="RefSeq" id="WP_138833544.1">
    <property type="nucleotide sequence ID" value="NZ_VCNI01000001.1"/>
</dbReference>
<gene>
    <name evidence="5" type="ORF">FGG15_04235</name>
</gene>
<evidence type="ECO:0000256" key="2">
    <source>
        <dbReference type="ARBA" id="ARBA00023008"/>
    </source>
</evidence>
<keyword evidence="3" id="KW-1133">Transmembrane helix</keyword>
<dbReference type="EMBL" id="VCNI01000001">
    <property type="protein sequence ID" value="TMU56761.1"/>
    <property type="molecule type" value="Genomic_DNA"/>
</dbReference>
<dbReference type="CDD" id="cd02968">
    <property type="entry name" value="SCO"/>
    <property type="match status" value="1"/>
</dbReference>
<keyword evidence="3" id="KW-0812">Transmembrane</keyword>
<dbReference type="PANTHER" id="PTHR12151">
    <property type="entry name" value="ELECTRON TRANSPORT PROTIN SCO1/SENC FAMILY MEMBER"/>
    <property type="match status" value="1"/>
</dbReference>
<comment type="caution">
    <text evidence="5">The sequence shown here is derived from an EMBL/GenBank/DDBJ whole genome shotgun (WGS) entry which is preliminary data.</text>
</comment>
<name>A0ABY2WP47_9FLAO</name>
<dbReference type="InterPro" id="IPR036249">
    <property type="entry name" value="Thioredoxin-like_sf"/>
</dbReference>
<reference evidence="5 6" key="1">
    <citation type="submission" date="2019-05" db="EMBL/GenBank/DDBJ databases">
        <title>Flagellimonas sp. AsT0115, sp. nov., isolated from a marine red algae, Asparagopsis taxiformis.</title>
        <authorList>
            <person name="Kim J."/>
            <person name="Jeong S.E."/>
            <person name="Jeon C.O."/>
        </authorList>
    </citation>
    <scope>NUCLEOTIDE SEQUENCE [LARGE SCALE GENOMIC DNA]</scope>
    <source>
        <strain evidence="5 6">AsT0115</strain>
    </source>
</reference>
<feature type="domain" description="Thioredoxin" evidence="4">
    <location>
        <begin position="55"/>
        <end position="216"/>
    </location>
</feature>
<keyword evidence="6" id="KW-1185">Reference proteome</keyword>
<sequence>MKFSKWLNQSKVPIAVIAIGTLMVVYLFPNQKKELPVFGPQDFNPELVDLELQNTKVLHKVTDFSLVNQDGERITQDNYKNKIYVTDFFFTRCPSICPIMSNNMQKLQQEFLNEDDVMLLSMSVTPEMDSVPVLKEYALKNGVFKSKWNITTGDKKHIYDLARKSYFATVDYGDGGLQDFIHTPNFVLVDQKKQIRGVYNGTDTDDVNRLIGDIKSLAYQMN</sequence>
<evidence type="ECO:0000259" key="4">
    <source>
        <dbReference type="PROSITE" id="PS51352"/>
    </source>
</evidence>
<accession>A0ABY2WP47</accession>
<organism evidence="5 6">
    <name type="scientific">Flagellimonas algicola</name>
    <dbReference type="NCBI Taxonomy" id="2583815"/>
    <lineage>
        <taxon>Bacteria</taxon>
        <taxon>Pseudomonadati</taxon>
        <taxon>Bacteroidota</taxon>
        <taxon>Flavobacteriia</taxon>
        <taxon>Flavobacteriales</taxon>
        <taxon>Flavobacteriaceae</taxon>
        <taxon>Flagellimonas</taxon>
    </lineage>
</organism>
<dbReference type="PANTHER" id="PTHR12151:SF25">
    <property type="entry name" value="LINALOOL DEHYDRATASE_ISOMERASE DOMAIN-CONTAINING PROTEIN"/>
    <property type="match status" value="1"/>
</dbReference>
<proteinExistence type="inferred from homology"/>
<keyword evidence="2" id="KW-0186">Copper</keyword>
<dbReference type="SUPFAM" id="SSF52833">
    <property type="entry name" value="Thioredoxin-like"/>
    <property type="match status" value="1"/>
</dbReference>
<evidence type="ECO:0000313" key="6">
    <source>
        <dbReference type="Proteomes" id="UP000751614"/>
    </source>
</evidence>
<dbReference type="InterPro" id="IPR013766">
    <property type="entry name" value="Thioredoxin_domain"/>
</dbReference>
<keyword evidence="3" id="KW-0472">Membrane</keyword>